<dbReference type="GO" id="GO:0006644">
    <property type="term" value="P:phospholipid metabolic process"/>
    <property type="evidence" value="ECO:0007669"/>
    <property type="project" value="TreeGrafter"/>
</dbReference>
<dbReference type="InterPro" id="IPR038885">
    <property type="entry name" value="PLB1"/>
</dbReference>
<proteinExistence type="predicted"/>
<dbReference type="GO" id="GO:0004620">
    <property type="term" value="F:phospholipase activity"/>
    <property type="evidence" value="ECO:0007669"/>
    <property type="project" value="InterPro"/>
</dbReference>
<dbReference type="SUPFAM" id="SSF52266">
    <property type="entry name" value="SGNH hydrolase"/>
    <property type="match status" value="1"/>
</dbReference>
<feature type="non-terminal residue" evidence="1">
    <location>
        <position position="1"/>
    </location>
</feature>
<dbReference type="Pfam" id="PF00657">
    <property type="entry name" value="Lipase_GDSL"/>
    <property type="match status" value="1"/>
</dbReference>
<dbReference type="PANTHER" id="PTHR21325:SF31">
    <property type="entry name" value="GH22081P-RELATED"/>
    <property type="match status" value="1"/>
</dbReference>
<dbReference type="Proteomes" id="UP000054047">
    <property type="component" value="Unassembled WGS sequence"/>
</dbReference>
<gene>
    <name evidence="1" type="ORF">ANCDUO_14955</name>
</gene>
<dbReference type="AlphaFoldDB" id="A0A0C2CYK7"/>
<dbReference type="OrthoDB" id="10265800at2759"/>
<evidence type="ECO:0000313" key="1">
    <source>
        <dbReference type="EMBL" id="KIH54897.1"/>
    </source>
</evidence>
<accession>A0A0C2CYK7</accession>
<reference evidence="1 2" key="1">
    <citation type="submission" date="2013-12" db="EMBL/GenBank/DDBJ databases">
        <title>Draft genome of the parsitic nematode Ancylostoma duodenale.</title>
        <authorList>
            <person name="Mitreva M."/>
        </authorList>
    </citation>
    <scope>NUCLEOTIDE SEQUENCE [LARGE SCALE GENOMIC DNA]</scope>
    <source>
        <strain evidence="1 2">Zhejiang</strain>
    </source>
</reference>
<evidence type="ECO:0008006" key="3">
    <source>
        <dbReference type="Google" id="ProtNLM"/>
    </source>
</evidence>
<organism evidence="1 2">
    <name type="scientific">Ancylostoma duodenale</name>
    <dbReference type="NCBI Taxonomy" id="51022"/>
    <lineage>
        <taxon>Eukaryota</taxon>
        <taxon>Metazoa</taxon>
        <taxon>Ecdysozoa</taxon>
        <taxon>Nematoda</taxon>
        <taxon>Chromadorea</taxon>
        <taxon>Rhabditida</taxon>
        <taxon>Rhabditina</taxon>
        <taxon>Rhabditomorpha</taxon>
        <taxon>Strongyloidea</taxon>
        <taxon>Ancylostomatidae</taxon>
        <taxon>Ancylostomatinae</taxon>
        <taxon>Ancylostoma</taxon>
    </lineage>
</organism>
<dbReference type="Gene3D" id="3.40.50.1110">
    <property type="entry name" value="SGNH hydrolase"/>
    <property type="match status" value="1"/>
</dbReference>
<dbReference type="InterPro" id="IPR001087">
    <property type="entry name" value="GDSL"/>
</dbReference>
<sequence length="271" mass="31164">ILRKYNPMLKGLSFSVPTEKAGFNVAVPGANSSNLPLQAQTLVELFRKEDPNLSKSWKLIFIFIGTNDLGSLRCHISIDHNFTMIRSERYLAMTCAIRSNLRQAMCRATRWNPVGDPRKFAGTRVMSKENYISREDYKKNVEETITILRRNLPKTIVAIIPMWHPRLSIEAEYLIDKHREECWSRKDVKDLHEVSRQYTEVNGAYNKKFYASDLLHMSKYGNAALALHLWNCMLEPTGKKNQKADLSNDGLAVQCPKQPYPYIRTLGNSLL</sequence>
<name>A0A0C2CYK7_9BILA</name>
<dbReference type="PANTHER" id="PTHR21325">
    <property type="entry name" value="PHOSPHOLIPASE B, PLB1"/>
    <property type="match status" value="1"/>
</dbReference>
<dbReference type="EMBL" id="KN738277">
    <property type="protein sequence ID" value="KIH54897.1"/>
    <property type="molecule type" value="Genomic_DNA"/>
</dbReference>
<protein>
    <recommendedName>
        <fullName evidence="3">GDSL-like protein</fullName>
    </recommendedName>
</protein>
<evidence type="ECO:0000313" key="2">
    <source>
        <dbReference type="Proteomes" id="UP000054047"/>
    </source>
</evidence>
<keyword evidence="2" id="KW-1185">Reference proteome</keyword>
<dbReference type="InterPro" id="IPR036514">
    <property type="entry name" value="SGNH_hydro_sf"/>
</dbReference>